<dbReference type="EMBL" id="JABTEG010000001">
    <property type="protein sequence ID" value="KAG4306407.1"/>
    <property type="molecule type" value="Genomic_DNA"/>
</dbReference>
<proteinExistence type="predicted"/>
<reference evidence="1 2" key="1">
    <citation type="journal article" date="2021" name="Commun. Biol.">
        <title>Genomic insights into the host specific adaptation of the Pneumocystis genus.</title>
        <authorList>
            <person name="Cisse O.H."/>
            <person name="Ma L."/>
            <person name="Dekker J.P."/>
            <person name="Khil P.P."/>
            <person name="Youn J.-H."/>
            <person name="Brenchley J.M."/>
            <person name="Blair R."/>
            <person name="Pahar B."/>
            <person name="Chabe M."/>
            <person name="Van Rompay K.K.A."/>
            <person name="Keesler R."/>
            <person name="Sukura A."/>
            <person name="Hirsch V."/>
            <person name="Kutty G."/>
            <person name="Liu Y."/>
            <person name="Peng L."/>
            <person name="Chen J."/>
            <person name="Song J."/>
            <person name="Weissenbacher-Lang C."/>
            <person name="Xu J."/>
            <person name="Upham N.S."/>
            <person name="Stajich J.E."/>
            <person name="Cuomo C.A."/>
            <person name="Cushion M.T."/>
            <person name="Kovacs J.A."/>
        </authorList>
    </citation>
    <scope>NUCLEOTIDE SEQUENCE [LARGE SCALE GENOMIC DNA]</scope>
    <source>
        <strain evidence="1 2">RABM</strain>
    </source>
</reference>
<protein>
    <submittedName>
        <fullName evidence="1">Uncharacterized protein</fullName>
    </submittedName>
</protein>
<dbReference type="Proteomes" id="UP000768646">
    <property type="component" value="Unassembled WGS sequence"/>
</dbReference>
<organism evidence="1 2">
    <name type="scientific">Pneumocystis oryctolagi</name>
    <dbReference type="NCBI Taxonomy" id="42067"/>
    <lineage>
        <taxon>Eukaryota</taxon>
        <taxon>Fungi</taxon>
        <taxon>Dikarya</taxon>
        <taxon>Ascomycota</taxon>
        <taxon>Taphrinomycotina</taxon>
        <taxon>Pneumocystomycetes</taxon>
        <taxon>Pneumocystaceae</taxon>
        <taxon>Pneumocystis</taxon>
    </lineage>
</organism>
<name>A0ACB7CF47_9ASCO</name>
<gene>
    <name evidence="1" type="ORF">PORY_000395</name>
</gene>
<keyword evidence="2" id="KW-1185">Reference proteome</keyword>
<accession>A0ACB7CF47</accession>
<evidence type="ECO:0000313" key="1">
    <source>
        <dbReference type="EMBL" id="KAG4306407.1"/>
    </source>
</evidence>
<evidence type="ECO:0000313" key="2">
    <source>
        <dbReference type="Proteomes" id="UP000768646"/>
    </source>
</evidence>
<comment type="caution">
    <text evidence="1">The sequence shown here is derived from an EMBL/GenBank/DDBJ whole genome shotgun (WGS) entry which is preliminary data.</text>
</comment>
<sequence length="410" mass="48553">MNYSNSLIRRYLSLSKNHNSSDKLPSLTSSALVDVELYSIIAIICRDHINIWYEQMTHDKSFVEELLFLISHIIKELEKRFFMVKHEMLFLDSIPMIAIKHINGKAQKIVKEDINSHKTFDEILHKFQPHPALDSQENEHLYLRLVADGLITSLLPSNDLKSECERVIIREILSDFVLKKAIDKLSEPSILFEVITKLIIHLKEKSIDNTTKGVFFASFIIIKMYNFVIFLWKNLFITNSSRFVILNVFDLACFEFIFEIFELRTENPYIYVFIRFFLIPCFFVFIGDIISIQFMRFWNQHIFTEKFAVSCFRALRVVIWPSNSLEISKIQQCKSDNYKIKERLESEIYSSIPVFLRKQFFGSNDEVKDRIKRICSLFDSKLSNKHFIFYILDLILRNILYELSDTTEFV</sequence>